<comment type="similarity">
    <text evidence="2 13">Belongs to the peptidase A1 family.</text>
</comment>
<dbReference type="GO" id="GO:0006508">
    <property type="term" value="P:proteolysis"/>
    <property type="evidence" value="ECO:0007669"/>
    <property type="project" value="UniProtKB-KW"/>
</dbReference>
<proteinExistence type="inferred from homology"/>
<name>A0AA38VHZ9_9PEZI</name>
<sequence>MRTTTLLALAASAIPSLVEGLTLHKRADGSPKVVSLSTQRRTITNPLQHDRLRRRGSVEASLDNEETLYFVNATLGTPPQSLRLHLDTGSSDLWVNTPSSKLCLQNSDPCSFAGTYSANSSSTYEYVGSYFNISYVDGSGASGDYVSDNITIGDSTVDRLQFGVGYSSTSSQGILGIGYPVNEVQVGRAGLEAYNNLPAQMAADGLIEANAYSLWLNDLDSNTGSILFGGVDTEQFTGELYTLPIQKESGVYSEFLITLTALSLGNTTIASDEALAVLLDSGSSLTYLPDSMVEEIYTMVDAQYDASEGAAYIPCDLENESMNLTFTFSGPTIAVEMNELVLDLVTASGQRPTFQDGTEACLFGIAPAGSSTNVLGDTFLRSAYVVYDIDNNEISIAQTNFNATTTNVLEITAGDDGVPDSTDVADAATATGLGSSSSSSSSGLDVQNSAPSVDGVVGVLLAGMTAFSVGVLVVL</sequence>
<keyword evidence="7 13" id="KW-0378">Hydrolase</keyword>
<dbReference type="Gene3D" id="2.40.70.10">
    <property type="entry name" value="Acid Proteases"/>
    <property type="match status" value="2"/>
</dbReference>
<keyword evidence="6 13" id="KW-0064">Aspartyl protease</keyword>
<feature type="active site" evidence="12">
    <location>
        <position position="87"/>
    </location>
</feature>
<dbReference type="EMBL" id="JANBVO010000005">
    <property type="protein sequence ID" value="KAJ9151864.1"/>
    <property type="molecule type" value="Genomic_DNA"/>
</dbReference>
<reference evidence="16" key="1">
    <citation type="submission" date="2022-07" db="EMBL/GenBank/DDBJ databases">
        <title>Fungi with potential for degradation of polypropylene.</title>
        <authorList>
            <person name="Gostincar C."/>
        </authorList>
    </citation>
    <scope>NUCLEOTIDE SEQUENCE</scope>
    <source>
        <strain evidence="16">EXF-13308</strain>
    </source>
</reference>
<evidence type="ECO:0000256" key="5">
    <source>
        <dbReference type="ARBA" id="ARBA00022729"/>
    </source>
</evidence>
<evidence type="ECO:0000256" key="4">
    <source>
        <dbReference type="ARBA" id="ARBA00022670"/>
    </source>
</evidence>
<dbReference type="PANTHER" id="PTHR47966:SF65">
    <property type="entry name" value="ASPARTIC-TYPE ENDOPEPTIDASE"/>
    <property type="match status" value="1"/>
</dbReference>
<evidence type="ECO:0000256" key="13">
    <source>
        <dbReference type="RuleBase" id="RU000454"/>
    </source>
</evidence>
<dbReference type="CDD" id="cd05474">
    <property type="entry name" value="SAP_like"/>
    <property type="match status" value="1"/>
</dbReference>
<dbReference type="PROSITE" id="PS51767">
    <property type="entry name" value="PEPTIDASE_A1"/>
    <property type="match status" value="1"/>
</dbReference>
<dbReference type="InterPro" id="IPR021109">
    <property type="entry name" value="Peptidase_aspartic_dom_sf"/>
</dbReference>
<dbReference type="SUPFAM" id="SSF50630">
    <property type="entry name" value="Acid proteases"/>
    <property type="match status" value="1"/>
</dbReference>
<dbReference type="InterPro" id="IPR033121">
    <property type="entry name" value="PEPTIDASE_A1"/>
</dbReference>
<dbReference type="AlphaFoldDB" id="A0AA38VHZ9"/>
<accession>A0AA38VHZ9</accession>
<evidence type="ECO:0000256" key="7">
    <source>
        <dbReference type="ARBA" id="ARBA00022801"/>
    </source>
</evidence>
<organism evidence="16 17">
    <name type="scientific">Pleurostoma richardsiae</name>
    <dbReference type="NCBI Taxonomy" id="41990"/>
    <lineage>
        <taxon>Eukaryota</taxon>
        <taxon>Fungi</taxon>
        <taxon>Dikarya</taxon>
        <taxon>Ascomycota</taxon>
        <taxon>Pezizomycotina</taxon>
        <taxon>Sordariomycetes</taxon>
        <taxon>Sordariomycetidae</taxon>
        <taxon>Calosphaeriales</taxon>
        <taxon>Pleurostomataceae</taxon>
        <taxon>Pleurostoma</taxon>
    </lineage>
</organism>
<keyword evidence="3" id="KW-1003">Cell membrane</keyword>
<evidence type="ECO:0000256" key="12">
    <source>
        <dbReference type="PIRSR" id="PIRSR601461-1"/>
    </source>
</evidence>
<feature type="active site" evidence="12">
    <location>
        <position position="280"/>
    </location>
</feature>
<dbReference type="FunFam" id="2.40.70.10:FF:000068">
    <property type="entry name" value="Aspartic-type endopeptidase (OpsB)"/>
    <property type="match status" value="1"/>
</dbReference>
<feature type="domain" description="Peptidase A1" evidence="15">
    <location>
        <begin position="69"/>
        <end position="397"/>
    </location>
</feature>
<dbReference type="PRINTS" id="PR00792">
    <property type="entry name" value="PEPSIN"/>
</dbReference>
<dbReference type="FunFam" id="2.40.70.10:FF:000011">
    <property type="entry name" value="Aspartic protease"/>
    <property type="match status" value="1"/>
</dbReference>
<evidence type="ECO:0000256" key="6">
    <source>
        <dbReference type="ARBA" id="ARBA00022750"/>
    </source>
</evidence>
<evidence type="ECO:0000256" key="14">
    <source>
        <dbReference type="SAM" id="SignalP"/>
    </source>
</evidence>
<evidence type="ECO:0000256" key="10">
    <source>
        <dbReference type="ARBA" id="ARBA00067536"/>
    </source>
</evidence>
<keyword evidence="9" id="KW-0325">Glycoprotein</keyword>
<keyword evidence="17" id="KW-1185">Reference proteome</keyword>
<evidence type="ECO:0000259" key="15">
    <source>
        <dbReference type="PROSITE" id="PS51767"/>
    </source>
</evidence>
<evidence type="ECO:0000256" key="11">
    <source>
        <dbReference type="ARBA" id="ARBA00068059"/>
    </source>
</evidence>
<dbReference type="GO" id="GO:0005886">
    <property type="term" value="C:plasma membrane"/>
    <property type="evidence" value="ECO:0007669"/>
    <property type="project" value="UniProtKB-SubCell"/>
</dbReference>
<keyword evidence="4 13" id="KW-0645">Protease</keyword>
<feature type="signal peptide" evidence="14">
    <location>
        <begin position="1"/>
        <end position="20"/>
    </location>
</feature>
<evidence type="ECO:0000313" key="17">
    <source>
        <dbReference type="Proteomes" id="UP001174694"/>
    </source>
</evidence>
<dbReference type="InterPro" id="IPR001461">
    <property type="entry name" value="Aspartic_peptidase_A1"/>
</dbReference>
<protein>
    <recommendedName>
        <fullName evidence="11">Probable aspartic-type endopeptidase OPSB</fullName>
    </recommendedName>
    <alternativeName>
        <fullName evidence="10">Probable aspartic-type endopeptidase opsB</fullName>
    </alternativeName>
</protein>
<dbReference type="Proteomes" id="UP001174694">
    <property type="component" value="Unassembled WGS sequence"/>
</dbReference>
<evidence type="ECO:0000256" key="3">
    <source>
        <dbReference type="ARBA" id="ARBA00022475"/>
    </source>
</evidence>
<gene>
    <name evidence="16" type="ORF">NKR23_g2873</name>
</gene>
<dbReference type="PROSITE" id="PS00141">
    <property type="entry name" value="ASP_PROTEASE"/>
    <property type="match status" value="1"/>
</dbReference>
<comment type="caution">
    <text evidence="16">The sequence shown here is derived from an EMBL/GenBank/DDBJ whole genome shotgun (WGS) entry which is preliminary data.</text>
</comment>
<dbReference type="InterPro" id="IPR001969">
    <property type="entry name" value="Aspartic_peptidase_AS"/>
</dbReference>
<evidence type="ECO:0000256" key="2">
    <source>
        <dbReference type="ARBA" id="ARBA00007447"/>
    </source>
</evidence>
<dbReference type="InterPro" id="IPR033876">
    <property type="entry name" value="SAP-like"/>
</dbReference>
<dbReference type="Pfam" id="PF00026">
    <property type="entry name" value="Asp"/>
    <property type="match status" value="1"/>
</dbReference>
<dbReference type="PANTHER" id="PTHR47966">
    <property type="entry name" value="BETA-SITE APP-CLEAVING ENZYME, ISOFORM A-RELATED"/>
    <property type="match status" value="1"/>
</dbReference>
<feature type="chain" id="PRO_5041305067" description="Probable aspartic-type endopeptidase OPSB" evidence="14">
    <location>
        <begin position="21"/>
        <end position="475"/>
    </location>
</feature>
<evidence type="ECO:0000256" key="1">
    <source>
        <dbReference type="ARBA" id="ARBA00004236"/>
    </source>
</evidence>
<keyword evidence="5 14" id="KW-0732">Signal</keyword>
<evidence type="ECO:0000256" key="8">
    <source>
        <dbReference type="ARBA" id="ARBA00023136"/>
    </source>
</evidence>
<evidence type="ECO:0000256" key="9">
    <source>
        <dbReference type="ARBA" id="ARBA00023180"/>
    </source>
</evidence>
<comment type="subcellular location">
    <subcellularLocation>
        <location evidence="1">Cell membrane</location>
    </subcellularLocation>
</comment>
<dbReference type="GO" id="GO:0004190">
    <property type="term" value="F:aspartic-type endopeptidase activity"/>
    <property type="evidence" value="ECO:0007669"/>
    <property type="project" value="UniProtKB-KW"/>
</dbReference>
<evidence type="ECO:0000313" key="16">
    <source>
        <dbReference type="EMBL" id="KAJ9151864.1"/>
    </source>
</evidence>
<keyword evidence="8" id="KW-0472">Membrane</keyword>